<dbReference type="PANTHER" id="PTHR41368">
    <property type="entry name" value="PROTEIN YGHO"/>
    <property type="match status" value="1"/>
</dbReference>
<reference evidence="1 2" key="1">
    <citation type="submission" date="2024-09" db="EMBL/GenBank/DDBJ databases">
        <title>The Natural Products Discovery Center: Release of the First 8490 Sequenced Strains for Exploring Actinobacteria Biosynthetic Diversity.</title>
        <authorList>
            <person name="Kalkreuter E."/>
            <person name="Kautsar S.A."/>
            <person name="Yang D."/>
            <person name="Bader C.D."/>
            <person name="Teijaro C.N."/>
            <person name="Fluegel L."/>
            <person name="Davis C.M."/>
            <person name="Simpson J.R."/>
            <person name="Lauterbach L."/>
            <person name="Steele A.D."/>
            <person name="Gui C."/>
            <person name="Meng S."/>
            <person name="Li G."/>
            <person name="Viehrig K."/>
            <person name="Ye F."/>
            <person name="Su P."/>
            <person name="Kiefer A.F."/>
            <person name="Nichols A."/>
            <person name="Cepeda A.J."/>
            <person name="Yan W."/>
            <person name="Fan B."/>
            <person name="Jiang Y."/>
            <person name="Adhikari A."/>
            <person name="Zheng C.-J."/>
            <person name="Schuster L."/>
            <person name="Cowan T.M."/>
            <person name="Smanski M.J."/>
            <person name="Chevrette M.G."/>
            <person name="De Carvalho L.P.S."/>
            <person name="Shen B."/>
        </authorList>
    </citation>
    <scope>NUCLEOTIDE SEQUENCE [LARGE SCALE GENOMIC DNA]</scope>
    <source>
        <strain evidence="1 2">NPDC058428</strain>
    </source>
</reference>
<keyword evidence="2" id="KW-1185">Reference proteome</keyword>
<comment type="caution">
    <text evidence="1">The sequence shown here is derived from an EMBL/GenBank/DDBJ whole genome shotgun (WGS) entry which is preliminary data.</text>
</comment>
<dbReference type="SUPFAM" id="SSF55729">
    <property type="entry name" value="Acyl-CoA N-acyltransferases (Nat)"/>
    <property type="match status" value="1"/>
</dbReference>
<dbReference type="RefSeq" id="WP_382770124.1">
    <property type="nucleotide sequence ID" value="NZ_JBHXKZ010000002.1"/>
</dbReference>
<protein>
    <recommendedName>
        <fullName evidence="3">N-acetyltransferase domain-containing protein</fullName>
    </recommendedName>
</protein>
<proteinExistence type="predicted"/>
<accession>A0ABW6EUP3</accession>
<dbReference type="Proteomes" id="UP001598352">
    <property type="component" value="Unassembled WGS sequence"/>
</dbReference>
<dbReference type="EMBL" id="JBHXKZ010000002">
    <property type="protein sequence ID" value="MFD4821690.1"/>
    <property type="molecule type" value="Genomic_DNA"/>
</dbReference>
<evidence type="ECO:0000313" key="2">
    <source>
        <dbReference type="Proteomes" id="UP001598352"/>
    </source>
</evidence>
<dbReference type="InterPro" id="IPR016181">
    <property type="entry name" value="Acyl_CoA_acyltransferase"/>
</dbReference>
<dbReference type="Gene3D" id="3.40.630.30">
    <property type="match status" value="1"/>
</dbReference>
<sequence length="339" mass="38098">MRRFTSPDHNPYLREALAEHFVARDGRGRTVGRITAGIDPAHVERFGPHGYFGWFESVDDEEVARALLETAARWVAGHGMTRLTGPHSYCSTQEFGLLIDGHDRRPAAFQPHNPQYYADLLASAGLRIDFRMDTYSWHADRDHEQLSRLVRRGAAMTARHGLRVRPLDPAHWEREIDLVHELMHASFGANHDMVPMSREVLGFQTDQIRPFLDPRLTRFVELDGRAVGFSMLMADANEVLAATNGRAGPVFLLRYPVLKRRIGGAIVLMIGVRPEVEGLGLGRVLAGEIARVGLGEIPPYRSVHTTWVHEHNWQSRAYMALSGARPERSYAIYGKALAA</sequence>
<dbReference type="PANTHER" id="PTHR41368:SF1">
    <property type="entry name" value="PROTEIN YGHO"/>
    <property type="match status" value="1"/>
</dbReference>
<organism evidence="1 2">
    <name type="scientific">Streptomyces rubiginosohelvolus</name>
    <dbReference type="NCBI Taxonomy" id="67362"/>
    <lineage>
        <taxon>Bacteria</taxon>
        <taxon>Bacillati</taxon>
        <taxon>Actinomycetota</taxon>
        <taxon>Actinomycetes</taxon>
        <taxon>Kitasatosporales</taxon>
        <taxon>Streptomycetaceae</taxon>
        <taxon>Streptomyces</taxon>
    </lineage>
</organism>
<dbReference type="InterPro" id="IPR039968">
    <property type="entry name" value="BcerS-like"/>
</dbReference>
<gene>
    <name evidence="1" type="ORF">ACFWOQ_03860</name>
</gene>
<evidence type="ECO:0008006" key="3">
    <source>
        <dbReference type="Google" id="ProtNLM"/>
    </source>
</evidence>
<evidence type="ECO:0000313" key="1">
    <source>
        <dbReference type="EMBL" id="MFD4821690.1"/>
    </source>
</evidence>
<name>A0ABW6EUP3_9ACTN</name>